<name>A0AB34CES3_9GAMM</name>
<evidence type="ECO:0000313" key="2">
    <source>
        <dbReference type="Proteomes" id="UP000324255"/>
    </source>
</evidence>
<proteinExistence type="predicted"/>
<keyword evidence="2" id="KW-1185">Reference proteome</keyword>
<accession>A0AB34CES3</accession>
<organism evidence="1 2">
    <name type="scientific">Candidatus Pantoea gossypiicola</name>
    <dbReference type="NCBI Taxonomy" id="2608008"/>
    <lineage>
        <taxon>Bacteria</taxon>
        <taxon>Pseudomonadati</taxon>
        <taxon>Pseudomonadota</taxon>
        <taxon>Gammaproteobacteria</taxon>
        <taxon>Enterobacterales</taxon>
        <taxon>Erwiniaceae</taxon>
        <taxon>Pantoea</taxon>
    </lineage>
</organism>
<comment type="caution">
    <text evidence="1">The sequence shown here is derived from an EMBL/GenBank/DDBJ whole genome shotgun (WGS) entry which is preliminary data.</text>
</comment>
<gene>
    <name evidence="1" type="ORF">F3I20_21185</name>
</gene>
<sequence>MKMYAVIYKPTGVPVGLFVDADNAIKRCRFLSDSKDFVVCKVQIKELEQVNFKRNGEDNHEQSL</sequence>
<dbReference type="Proteomes" id="UP000324255">
    <property type="component" value="Unassembled WGS sequence"/>
</dbReference>
<evidence type="ECO:0000313" key="1">
    <source>
        <dbReference type="EMBL" id="KAA6119606.1"/>
    </source>
</evidence>
<dbReference type="EMBL" id="VWVM01000024">
    <property type="protein sequence ID" value="KAA6119606.1"/>
    <property type="molecule type" value="Genomic_DNA"/>
</dbReference>
<evidence type="ECO:0008006" key="3">
    <source>
        <dbReference type="Google" id="ProtNLM"/>
    </source>
</evidence>
<dbReference type="RefSeq" id="WP_150019966.1">
    <property type="nucleotide sequence ID" value="NZ_VWVM01000024.1"/>
</dbReference>
<reference evidence="1 2" key="1">
    <citation type="submission" date="2019-09" db="EMBL/GenBank/DDBJ databases">
        <title>Genomic diversity of phyloplane-associated Pantoea species in Pakistan cotton crop.</title>
        <authorList>
            <person name="Tufail M.R."/>
            <person name="Cook D.R."/>
        </authorList>
    </citation>
    <scope>NUCLEOTIDE SEQUENCE [LARGE SCALE GENOMIC DNA]</scope>
    <source>
        <strain evidence="1 2">B_8</strain>
    </source>
</reference>
<protein>
    <recommendedName>
        <fullName evidence="3">Phage protein</fullName>
    </recommendedName>
</protein>
<dbReference type="AlphaFoldDB" id="A0AB34CES3"/>